<sequence>MYVLASPYGGLCGWLTVVQLVEDGVTTVTHGITGIPMEGTIPCGEILPMGFYQQEGLDYTEVYAPVTRIEAIRLFLTYATYVGFKVYQLDVKSAFLYGKVHEEVYVTQPLGFEDPHNINKVYKLDKALYGLHQAPQAWYETLSKHLLSNGFDRGQIDSTLFIRKTRGDILLVQINPINLKNSLKHFKENTKPPCDPNSLNQAAESRYSILPKAPRLSGLAGIAAEDAGSHSRRRRNSFLSNAIHPSSFREKLEMMQWVMTLLLPLLAYLKGYNFPRYIFKAINDKINTAERFRFLLYPRFVQLLIDDALPNLPATGERLQVKRVDKRVFAQFLKPGCVEPTPKHTTLFGHLINEAYVAPADWRRYSHDLEPELSEHSDEQQQQEEEEVESVDGSSKNGDEEEGHDGAEGSDSEETESDSSDSDDAPSQAHPRRTTKRRRHESVNKKRGDRQQLAIPSEVEVTTLQQVQVPAACTDSASTPPSQQLYRRQRRRPHVQPEVAVTSITEEVPVIVTLPVTSVQVAVITPILTESVTITPSITPTTVITSSIPTTTIEPISQPFNYEEFTQGFDFDTTFSSPIHNAKASTSRNPDPNEERIVILETQVASLLETIQKSKEESDAQQAQINSLVEEVRILRSQRTGTDERPKNIMAQNKLLIKTNNMFLGHRSSLELRFDMQKKEHELMVKLITDLTKKLDAQGGKDKEKEKEKTTTCDEACHPVDLTKDDDKDKDPEVGPSGSEHQALAIVPISAIPKVEGESTHQEGGNTSGGGGDKGKSAADVLKDLSDDEILYLEPDYSKEAQIDALYNLEEGEIDSGDDWDEDDEDVVIEVLKGDGEGEYELEDGEIFEVPSFEAQLDTGSVEHASNVDASTEASPVDPTPVDPEAPKEKDMPSTSSKGPTPVW</sequence>
<organism evidence="1 2">
    <name type="scientific">Smallanthus sonchifolius</name>
    <dbReference type="NCBI Taxonomy" id="185202"/>
    <lineage>
        <taxon>Eukaryota</taxon>
        <taxon>Viridiplantae</taxon>
        <taxon>Streptophyta</taxon>
        <taxon>Embryophyta</taxon>
        <taxon>Tracheophyta</taxon>
        <taxon>Spermatophyta</taxon>
        <taxon>Magnoliopsida</taxon>
        <taxon>eudicotyledons</taxon>
        <taxon>Gunneridae</taxon>
        <taxon>Pentapetalae</taxon>
        <taxon>asterids</taxon>
        <taxon>campanulids</taxon>
        <taxon>Asterales</taxon>
        <taxon>Asteraceae</taxon>
        <taxon>Asteroideae</taxon>
        <taxon>Heliantheae alliance</taxon>
        <taxon>Millerieae</taxon>
        <taxon>Smallanthus</taxon>
    </lineage>
</organism>
<dbReference type="EMBL" id="CM042020">
    <property type="protein sequence ID" value="KAI3821408.1"/>
    <property type="molecule type" value="Genomic_DNA"/>
</dbReference>
<comment type="caution">
    <text evidence="1">The sequence shown here is derived from an EMBL/GenBank/DDBJ whole genome shotgun (WGS) entry which is preliminary data.</text>
</comment>
<gene>
    <name evidence="1" type="ORF">L1987_08975</name>
</gene>
<accession>A0ACB9JLN6</accession>
<evidence type="ECO:0000313" key="2">
    <source>
        <dbReference type="Proteomes" id="UP001056120"/>
    </source>
</evidence>
<protein>
    <submittedName>
        <fullName evidence="1">Uncharacterized protein</fullName>
    </submittedName>
</protein>
<keyword evidence="2" id="KW-1185">Reference proteome</keyword>
<proteinExistence type="predicted"/>
<reference evidence="1 2" key="2">
    <citation type="journal article" date="2022" name="Mol. Ecol. Resour.">
        <title>The genomes of chicory, endive, great burdock and yacon provide insights into Asteraceae paleo-polyploidization history and plant inulin production.</title>
        <authorList>
            <person name="Fan W."/>
            <person name="Wang S."/>
            <person name="Wang H."/>
            <person name="Wang A."/>
            <person name="Jiang F."/>
            <person name="Liu H."/>
            <person name="Zhao H."/>
            <person name="Xu D."/>
            <person name="Zhang Y."/>
        </authorList>
    </citation>
    <scope>NUCLEOTIDE SEQUENCE [LARGE SCALE GENOMIC DNA]</scope>
    <source>
        <strain evidence="2">cv. Yunnan</strain>
        <tissue evidence="1">Leaves</tissue>
    </source>
</reference>
<evidence type="ECO:0000313" key="1">
    <source>
        <dbReference type="EMBL" id="KAI3821408.1"/>
    </source>
</evidence>
<reference evidence="2" key="1">
    <citation type="journal article" date="2022" name="Mol. Ecol. Resour.">
        <title>The genomes of chicory, endive, great burdock and yacon provide insights into Asteraceae palaeo-polyploidization history and plant inulin production.</title>
        <authorList>
            <person name="Fan W."/>
            <person name="Wang S."/>
            <person name="Wang H."/>
            <person name="Wang A."/>
            <person name="Jiang F."/>
            <person name="Liu H."/>
            <person name="Zhao H."/>
            <person name="Xu D."/>
            <person name="Zhang Y."/>
        </authorList>
    </citation>
    <scope>NUCLEOTIDE SEQUENCE [LARGE SCALE GENOMIC DNA]</scope>
    <source>
        <strain evidence="2">cv. Yunnan</strain>
    </source>
</reference>
<name>A0ACB9JLN6_9ASTR</name>
<dbReference type="Proteomes" id="UP001056120">
    <property type="component" value="Linkage Group LG03"/>
</dbReference>